<organism evidence="1 2">
    <name type="scientific">Bradyrhizobium denitrificans</name>
    <dbReference type="NCBI Taxonomy" id="2734912"/>
    <lineage>
        <taxon>Bacteria</taxon>
        <taxon>Pseudomonadati</taxon>
        <taxon>Pseudomonadota</taxon>
        <taxon>Alphaproteobacteria</taxon>
        <taxon>Hyphomicrobiales</taxon>
        <taxon>Nitrobacteraceae</taxon>
        <taxon>Bradyrhizobium</taxon>
    </lineage>
</organism>
<evidence type="ECO:0000313" key="2">
    <source>
        <dbReference type="Proteomes" id="UP001314635"/>
    </source>
</evidence>
<evidence type="ECO:0000313" key="1">
    <source>
        <dbReference type="EMBL" id="MBR1138516.1"/>
    </source>
</evidence>
<protein>
    <recommendedName>
        <fullName evidence="3">HEPN AbiU2-like domain-containing protein</fullName>
    </recommendedName>
</protein>
<dbReference type="Proteomes" id="UP001314635">
    <property type="component" value="Unassembled WGS sequence"/>
</dbReference>
<gene>
    <name evidence="1" type="ORF">JQ619_22390</name>
</gene>
<name>A0ABS5GB28_9BRAD</name>
<comment type="caution">
    <text evidence="1">The sequence shown here is derived from an EMBL/GenBank/DDBJ whole genome shotgun (WGS) entry which is preliminary data.</text>
</comment>
<reference evidence="2" key="1">
    <citation type="journal article" date="2021" name="ISME J.">
        <title>Evolutionary origin and ecological implication of a unique nif island in free-living Bradyrhizobium lineages.</title>
        <authorList>
            <person name="Tao J."/>
        </authorList>
    </citation>
    <scope>NUCLEOTIDE SEQUENCE [LARGE SCALE GENOMIC DNA]</scope>
    <source>
        <strain evidence="2">SZCCT0094</strain>
    </source>
</reference>
<dbReference type="RefSeq" id="WP_172242867.1">
    <property type="nucleotide sequence ID" value="NZ_JABFDP010000044.1"/>
</dbReference>
<proteinExistence type="predicted"/>
<dbReference type="EMBL" id="JAFCLK010000021">
    <property type="protein sequence ID" value="MBR1138516.1"/>
    <property type="molecule type" value="Genomic_DNA"/>
</dbReference>
<sequence>MSEDGALHIVKLNPEPEEYVEAETAFLRAIGLCITQWAFIDRMLFRLFKQGIGAPTHRAAIVFYDQHSINSHFRQVDALLRGLLEDKEYNDLRELWKELREKITDLLPTRNVIAHQPVRRIGTHDGQKAVYIYGIYVEPYQRFLKKDPKGMKGKAALVTEDLNAHAEAVEELMVQLISFSKMVIRTFTR</sequence>
<keyword evidence="2" id="KW-1185">Reference proteome</keyword>
<evidence type="ECO:0008006" key="3">
    <source>
        <dbReference type="Google" id="ProtNLM"/>
    </source>
</evidence>
<accession>A0ABS5GB28</accession>